<dbReference type="EMBL" id="AP009389">
    <property type="protein sequence ID" value="BAF59321.1"/>
    <property type="molecule type" value="Genomic_DNA"/>
</dbReference>
<gene>
    <name evidence="1" type="ordered locus">PTH_1140</name>
</gene>
<dbReference type="AlphaFoldDB" id="A5D348"/>
<name>A5D348_PELTS</name>
<keyword evidence="2" id="KW-1185">Reference proteome</keyword>
<dbReference type="HOGENOM" id="CLU_930163_0_0_9"/>
<dbReference type="Proteomes" id="UP000006556">
    <property type="component" value="Chromosome"/>
</dbReference>
<dbReference type="KEGG" id="pth:PTH_1140"/>
<organism evidence="1 2">
    <name type="scientific">Pelotomaculum thermopropionicum (strain DSM 13744 / JCM 10971 / SI)</name>
    <dbReference type="NCBI Taxonomy" id="370438"/>
    <lineage>
        <taxon>Bacteria</taxon>
        <taxon>Bacillati</taxon>
        <taxon>Bacillota</taxon>
        <taxon>Clostridia</taxon>
        <taxon>Eubacteriales</taxon>
        <taxon>Desulfotomaculaceae</taxon>
        <taxon>Pelotomaculum</taxon>
    </lineage>
</organism>
<protein>
    <submittedName>
        <fullName evidence="1">Hypothetical membrane protein</fullName>
    </submittedName>
</protein>
<dbReference type="eggNOG" id="COG1664">
    <property type="taxonomic scope" value="Bacteria"/>
</dbReference>
<sequence length="299" mass="32423">MPNAVLMLVLMLGLLLGTSAVSISVADRITADRLKDQKQAYYVAEAGVERALASPWFLNTLEEDGSGAIDDDYPDSVAFLENGECLGGTVTVRAVRKPGSRFYIYSTGRYKGSVRVLKVDATAPLIFNNQAAPEQGGAFTLPQYRQQIENWFYQNADWLYEGGRIWDISEEPCRNGVYLFEGDVQIRGCYSQGAIIASTGKIIVDDELCKLGSEPLVLVSFEGMEICLSNAGLVEGLFCSAGSVEITGRSRVKGAVAGSAVHIGGEAVFEFDPSQFAARPPGLTGPVMINSWREKYSVF</sequence>
<evidence type="ECO:0000313" key="1">
    <source>
        <dbReference type="EMBL" id="BAF59321.1"/>
    </source>
</evidence>
<dbReference type="STRING" id="370438.PTH_1140"/>
<reference evidence="2" key="1">
    <citation type="journal article" date="2008" name="Genome Res.">
        <title>The genome of Pelotomaculum thermopropionicum reveals niche-associated evolution in anaerobic microbiota.</title>
        <authorList>
            <person name="Kosaka T."/>
            <person name="Kato S."/>
            <person name="Shimoyama T."/>
            <person name="Ishii S."/>
            <person name="Abe T."/>
            <person name="Watanabe K."/>
        </authorList>
    </citation>
    <scope>NUCLEOTIDE SEQUENCE [LARGE SCALE GENOMIC DNA]</scope>
    <source>
        <strain evidence="2">DSM 13744 / JCM 10971 / SI</strain>
    </source>
</reference>
<proteinExistence type="predicted"/>
<evidence type="ECO:0000313" key="2">
    <source>
        <dbReference type="Proteomes" id="UP000006556"/>
    </source>
</evidence>
<accession>A5D348</accession>